<sequence length="142" mass="17138">FESMKYFVIRLEFTLDDYQKRKIRWNFHTYSRTILFTSLCWTTIIYLTCIRLFSIITYPVNVDYMKRLYNYDVGTVLSYGIICYSLLEIAWFQIFHDVITYDFQVNDLFIEYKDIDDDIINSKSSNVDGDNNEFGYDFQSIS</sequence>
<keyword evidence="1" id="KW-0812">Transmembrane</keyword>
<evidence type="ECO:0000313" key="3">
    <source>
        <dbReference type="RefSeq" id="XP_027204067.1"/>
    </source>
</evidence>
<feature type="transmembrane region" description="Helical" evidence="1">
    <location>
        <begin position="76"/>
        <end position="95"/>
    </location>
</feature>
<feature type="non-terminal residue" evidence="3">
    <location>
        <position position="1"/>
    </location>
</feature>
<proteinExistence type="predicted"/>
<dbReference type="InParanoid" id="A0A6P6YFN9"/>
<dbReference type="Proteomes" id="UP000515146">
    <property type="component" value="Unplaced"/>
</dbReference>
<accession>A0A6P6YFN9</accession>
<keyword evidence="1" id="KW-1133">Transmembrane helix</keyword>
<keyword evidence="2" id="KW-1185">Reference proteome</keyword>
<evidence type="ECO:0000256" key="1">
    <source>
        <dbReference type="SAM" id="Phobius"/>
    </source>
</evidence>
<evidence type="ECO:0000313" key="2">
    <source>
        <dbReference type="Proteomes" id="UP000515146"/>
    </source>
</evidence>
<feature type="transmembrane region" description="Helical" evidence="1">
    <location>
        <begin position="34"/>
        <end position="56"/>
    </location>
</feature>
<protein>
    <submittedName>
        <fullName evidence="3">Uncharacterized protein LOC113797821</fullName>
    </submittedName>
</protein>
<dbReference type="RefSeq" id="XP_027204067.1">
    <property type="nucleotide sequence ID" value="XM_027348266.1"/>
</dbReference>
<keyword evidence="1" id="KW-0472">Membrane</keyword>
<dbReference type="KEGG" id="dpte:113797821"/>
<organism evidence="2 3">
    <name type="scientific">Dermatophagoides pteronyssinus</name>
    <name type="common">European house dust mite</name>
    <dbReference type="NCBI Taxonomy" id="6956"/>
    <lineage>
        <taxon>Eukaryota</taxon>
        <taxon>Metazoa</taxon>
        <taxon>Ecdysozoa</taxon>
        <taxon>Arthropoda</taxon>
        <taxon>Chelicerata</taxon>
        <taxon>Arachnida</taxon>
        <taxon>Acari</taxon>
        <taxon>Acariformes</taxon>
        <taxon>Sarcoptiformes</taxon>
        <taxon>Astigmata</taxon>
        <taxon>Psoroptidia</taxon>
        <taxon>Analgoidea</taxon>
        <taxon>Pyroglyphidae</taxon>
        <taxon>Dermatophagoidinae</taxon>
        <taxon>Dermatophagoides</taxon>
    </lineage>
</organism>
<name>A0A6P6YFN9_DERPT</name>
<gene>
    <name evidence="3" type="primary">LOC113797821</name>
</gene>
<dbReference type="AlphaFoldDB" id="A0A6P6YFN9"/>
<reference evidence="3" key="1">
    <citation type="submission" date="2025-08" db="UniProtKB">
        <authorList>
            <consortium name="RefSeq"/>
        </authorList>
    </citation>
    <scope>IDENTIFICATION</scope>
    <source>
        <strain evidence="3">Airmid</strain>
    </source>
</reference>